<reference evidence="13 14" key="1">
    <citation type="submission" date="2023-01" db="EMBL/GenBank/DDBJ databases">
        <title>Bacillus changyiensis sp. nov., isolated from a coastal deposit.</title>
        <authorList>
            <person name="Xiao G."/>
            <person name="Lai Q."/>
            <person name="Hu Z."/>
            <person name="Shao Z."/>
        </authorList>
    </citation>
    <scope>NUCLEOTIDE SEQUENCE [LARGE SCALE GENOMIC DNA]</scope>
    <source>
        <strain evidence="13 14">CLL-7-23</strain>
    </source>
</reference>
<evidence type="ECO:0000256" key="2">
    <source>
        <dbReference type="ARBA" id="ARBA00001947"/>
    </source>
</evidence>
<evidence type="ECO:0000256" key="4">
    <source>
        <dbReference type="ARBA" id="ARBA00007353"/>
    </source>
</evidence>
<dbReference type="RefSeq" id="WP_271339793.1">
    <property type="nucleotide sequence ID" value="NZ_JAQKAB010000002.1"/>
</dbReference>
<comment type="catalytic activity">
    <reaction evidence="1">
        <text>inosine + phosphate = alpha-D-ribose 1-phosphate + hypoxanthine</text>
        <dbReference type="Rhea" id="RHEA:27646"/>
        <dbReference type="ChEBI" id="CHEBI:17368"/>
        <dbReference type="ChEBI" id="CHEBI:17596"/>
        <dbReference type="ChEBI" id="CHEBI:43474"/>
        <dbReference type="ChEBI" id="CHEBI:57720"/>
        <dbReference type="EC" id="2.4.2.1"/>
    </reaction>
    <physiologicalReaction direction="left-to-right" evidence="1">
        <dbReference type="Rhea" id="RHEA:27647"/>
    </physiologicalReaction>
</comment>
<dbReference type="PANTHER" id="PTHR30616">
    <property type="entry name" value="UNCHARACTERIZED PROTEIN YFIH"/>
    <property type="match status" value="1"/>
</dbReference>
<comment type="catalytic activity">
    <reaction evidence="9">
        <text>adenosine + H2O + H(+) = inosine + NH4(+)</text>
        <dbReference type="Rhea" id="RHEA:24408"/>
        <dbReference type="ChEBI" id="CHEBI:15377"/>
        <dbReference type="ChEBI" id="CHEBI:15378"/>
        <dbReference type="ChEBI" id="CHEBI:16335"/>
        <dbReference type="ChEBI" id="CHEBI:17596"/>
        <dbReference type="ChEBI" id="CHEBI:28938"/>
        <dbReference type="EC" id="3.5.4.4"/>
    </reaction>
    <physiologicalReaction direction="left-to-right" evidence="9">
        <dbReference type="Rhea" id="RHEA:24409"/>
    </physiologicalReaction>
</comment>
<protein>
    <recommendedName>
        <fullName evidence="12">Purine nucleoside phosphorylase</fullName>
    </recommendedName>
</protein>
<evidence type="ECO:0000313" key="13">
    <source>
        <dbReference type="EMBL" id="MDA7025952.1"/>
    </source>
</evidence>
<name>A0ABT4X0Y8_9BACI</name>
<accession>A0ABT4X0Y8</accession>
<comment type="caution">
    <text evidence="13">The sequence shown here is derived from an EMBL/GenBank/DDBJ whole genome shotgun (WGS) entry which is preliminary data.</text>
</comment>
<evidence type="ECO:0000256" key="8">
    <source>
        <dbReference type="ARBA" id="ARBA00022833"/>
    </source>
</evidence>
<dbReference type="InterPro" id="IPR011324">
    <property type="entry name" value="Cytotoxic_necrot_fac-like_cat"/>
</dbReference>
<evidence type="ECO:0000256" key="6">
    <source>
        <dbReference type="ARBA" id="ARBA00022723"/>
    </source>
</evidence>
<dbReference type="CDD" id="cd16833">
    <property type="entry name" value="YfiH"/>
    <property type="match status" value="1"/>
</dbReference>
<dbReference type="SUPFAM" id="SSF64438">
    <property type="entry name" value="CNF1/YfiH-like putative cysteine hydrolases"/>
    <property type="match status" value="1"/>
</dbReference>
<dbReference type="InterPro" id="IPR038371">
    <property type="entry name" value="Cu_polyphenol_OxRdtase_sf"/>
</dbReference>
<evidence type="ECO:0000256" key="3">
    <source>
        <dbReference type="ARBA" id="ARBA00003215"/>
    </source>
</evidence>
<evidence type="ECO:0000256" key="11">
    <source>
        <dbReference type="ARBA" id="ARBA00049893"/>
    </source>
</evidence>
<evidence type="ECO:0000256" key="10">
    <source>
        <dbReference type="ARBA" id="ARBA00048968"/>
    </source>
</evidence>
<dbReference type="PANTHER" id="PTHR30616:SF2">
    <property type="entry name" value="PURINE NUCLEOSIDE PHOSPHORYLASE LACC1"/>
    <property type="match status" value="1"/>
</dbReference>
<keyword evidence="6" id="KW-0479">Metal-binding</keyword>
<dbReference type="Gene3D" id="3.60.140.10">
    <property type="entry name" value="CNF1/YfiH-like putative cysteine hydrolases"/>
    <property type="match status" value="1"/>
</dbReference>
<evidence type="ECO:0000256" key="1">
    <source>
        <dbReference type="ARBA" id="ARBA00000553"/>
    </source>
</evidence>
<gene>
    <name evidence="13" type="primary">pgeF</name>
    <name evidence="13" type="ORF">PJ311_04910</name>
</gene>
<dbReference type="NCBIfam" id="TIGR00726">
    <property type="entry name" value="peptidoglycan editing factor PgeF"/>
    <property type="match status" value="1"/>
</dbReference>
<comment type="catalytic activity">
    <reaction evidence="10">
        <text>adenosine + phosphate = alpha-D-ribose 1-phosphate + adenine</text>
        <dbReference type="Rhea" id="RHEA:27642"/>
        <dbReference type="ChEBI" id="CHEBI:16335"/>
        <dbReference type="ChEBI" id="CHEBI:16708"/>
        <dbReference type="ChEBI" id="CHEBI:43474"/>
        <dbReference type="ChEBI" id="CHEBI:57720"/>
        <dbReference type="EC" id="2.4.2.1"/>
    </reaction>
    <physiologicalReaction direction="left-to-right" evidence="10">
        <dbReference type="Rhea" id="RHEA:27643"/>
    </physiologicalReaction>
</comment>
<evidence type="ECO:0000313" key="14">
    <source>
        <dbReference type="Proteomes" id="UP001211894"/>
    </source>
</evidence>
<keyword evidence="8" id="KW-0862">Zinc</keyword>
<dbReference type="Proteomes" id="UP001211894">
    <property type="component" value="Unassembled WGS sequence"/>
</dbReference>
<comment type="similarity">
    <text evidence="4 12">Belongs to the purine nucleoside phosphorylase YfiH/LACC1 family.</text>
</comment>
<comment type="function">
    <text evidence="3">Purine nucleoside enzyme that catalyzes the phosphorolysis of adenosine and inosine nucleosides, yielding D-ribose 1-phosphate and the respective free bases, adenine and hypoxanthine. Also catalyzes the phosphorolysis of S-methyl-5'-thioadenosine into adenine and S-methyl-5-thio-alpha-D-ribose 1-phosphate. Also has adenosine deaminase activity.</text>
</comment>
<evidence type="ECO:0000256" key="7">
    <source>
        <dbReference type="ARBA" id="ARBA00022801"/>
    </source>
</evidence>
<keyword evidence="5" id="KW-0808">Transferase</keyword>
<comment type="cofactor">
    <cofactor evidence="2">
        <name>Zn(2+)</name>
        <dbReference type="ChEBI" id="CHEBI:29105"/>
    </cofactor>
</comment>
<dbReference type="Pfam" id="PF02578">
    <property type="entry name" value="Cu-oxidase_4"/>
    <property type="match status" value="1"/>
</dbReference>
<organism evidence="13 14">
    <name type="scientific">Bacillus changyiensis</name>
    <dbReference type="NCBI Taxonomy" id="3004103"/>
    <lineage>
        <taxon>Bacteria</taxon>
        <taxon>Bacillati</taxon>
        <taxon>Bacillota</taxon>
        <taxon>Bacilli</taxon>
        <taxon>Bacillales</taxon>
        <taxon>Bacillaceae</taxon>
        <taxon>Bacillus</taxon>
    </lineage>
</organism>
<evidence type="ECO:0000256" key="12">
    <source>
        <dbReference type="RuleBase" id="RU361274"/>
    </source>
</evidence>
<dbReference type="InterPro" id="IPR003730">
    <property type="entry name" value="Cu_polyphenol_OxRdtase"/>
</dbReference>
<keyword evidence="14" id="KW-1185">Reference proteome</keyword>
<proteinExistence type="inferred from homology"/>
<comment type="catalytic activity">
    <reaction evidence="11">
        <text>S-methyl-5'-thioadenosine + phosphate = 5-(methylsulfanyl)-alpha-D-ribose 1-phosphate + adenine</text>
        <dbReference type="Rhea" id="RHEA:11852"/>
        <dbReference type="ChEBI" id="CHEBI:16708"/>
        <dbReference type="ChEBI" id="CHEBI:17509"/>
        <dbReference type="ChEBI" id="CHEBI:43474"/>
        <dbReference type="ChEBI" id="CHEBI:58533"/>
        <dbReference type="EC" id="2.4.2.28"/>
    </reaction>
    <physiologicalReaction direction="left-to-right" evidence="11">
        <dbReference type="Rhea" id="RHEA:11853"/>
    </physiologicalReaction>
</comment>
<keyword evidence="7" id="KW-0378">Hydrolase</keyword>
<evidence type="ECO:0000256" key="5">
    <source>
        <dbReference type="ARBA" id="ARBA00022679"/>
    </source>
</evidence>
<sequence length="279" mass="31370">MSTYKPFRLQAPSMLVIEDWKEIGRADGALIAGFTTKNGGESEPPFQSLNTGLHVLDHQQHVTNNRQKIAGILQTDLNDWVFADQTHENHIHKVTSEDRGKGAFRYETALQATDGLYTNEQNLFLALCFADCVPVYFYDSVRSLIGIAHAGWKGTTMEIVSKMVETWVSREGSNPLDIHAIIGPAIGECCYTVDDHVISKLRNLPFLHEKKAFLPIKEGKYRLNLKEVNRQLLLHAGIPNGQIQVSSLCTSCEHTLFFSHRRDQGKTGRMMSFIGLKEV</sequence>
<evidence type="ECO:0000256" key="9">
    <source>
        <dbReference type="ARBA" id="ARBA00047989"/>
    </source>
</evidence>
<dbReference type="EMBL" id="JAQKAB010000002">
    <property type="protein sequence ID" value="MDA7025952.1"/>
    <property type="molecule type" value="Genomic_DNA"/>
</dbReference>